<evidence type="ECO:0000256" key="2">
    <source>
        <dbReference type="ARBA" id="ARBA00023015"/>
    </source>
</evidence>
<accession>A0AAV2H3X9</accession>
<keyword evidence="3 6" id="KW-0238">DNA-binding</keyword>
<proteinExistence type="predicted"/>
<dbReference type="SUPFAM" id="SSF46785">
    <property type="entry name" value="Winged helix' DNA-binding domain"/>
    <property type="match status" value="1"/>
</dbReference>
<dbReference type="PROSITE" id="PS50039">
    <property type="entry name" value="FORK_HEAD_3"/>
    <property type="match status" value="1"/>
</dbReference>
<dbReference type="PANTHER" id="PTHR46721">
    <property type="entry name" value="FORKHEAD BOX PROTEIN N1"/>
    <property type="match status" value="1"/>
</dbReference>
<dbReference type="Proteomes" id="UP001497497">
    <property type="component" value="Unassembled WGS sequence"/>
</dbReference>
<feature type="non-terminal residue" evidence="9">
    <location>
        <position position="548"/>
    </location>
</feature>
<dbReference type="Pfam" id="PF00250">
    <property type="entry name" value="Forkhead"/>
    <property type="match status" value="1"/>
</dbReference>
<organism evidence="9 10">
    <name type="scientific">Lymnaea stagnalis</name>
    <name type="common">Great pond snail</name>
    <name type="synonym">Helix stagnalis</name>
    <dbReference type="NCBI Taxonomy" id="6523"/>
    <lineage>
        <taxon>Eukaryota</taxon>
        <taxon>Metazoa</taxon>
        <taxon>Spiralia</taxon>
        <taxon>Lophotrochozoa</taxon>
        <taxon>Mollusca</taxon>
        <taxon>Gastropoda</taxon>
        <taxon>Heterobranchia</taxon>
        <taxon>Euthyneura</taxon>
        <taxon>Panpulmonata</taxon>
        <taxon>Hygrophila</taxon>
        <taxon>Lymnaeoidea</taxon>
        <taxon>Lymnaeidae</taxon>
        <taxon>Lymnaea</taxon>
    </lineage>
</organism>
<keyword evidence="2" id="KW-0805">Transcription regulation</keyword>
<dbReference type="AlphaFoldDB" id="A0AAV2H3X9"/>
<keyword evidence="5 6" id="KW-0539">Nucleus</keyword>
<dbReference type="InterPro" id="IPR036390">
    <property type="entry name" value="WH_DNA-bd_sf"/>
</dbReference>
<evidence type="ECO:0000256" key="6">
    <source>
        <dbReference type="PROSITE-ProRule" id="PRU00089"/>
    </source>
</evidence>
<feature type="domain" description="Fork-head" evidence="8">
    <location>
        <begin position="320"/>
        <end position="417"/>
    </location>
</feature>
<feature type="compositionally biased region" description="Polar residues" evidence="7">
    <location>
        <begin position="134"/>
        <end position="152"/>
    </location>
</feature>
<dbReference type="EMBL" id="CAXITT010000030">
    <property type="protein sequence ID" value="CAL1528300.1"/>
    <property type="molecule type" value="Genomic_DNA"/>
</dbReference>
<sequence>MDFSSDRSHDPLLFLNTDKNELDAFLMNTSAEMVDELHGNVSDVKMENSLDLDSLEANGQLGDMTWLHNSSLSTLAHLDSDDTSDGTNMITVNPQSVLPMQIIQNDKTENLLSSESANSAAMRLHANCSNLMNSPENQTHSIQQQPTPQLSSPHVLRQDHPTIRILSVAGNGSPQNSPGKTQNYLITSSRINSPHKQQTFVLTTTNGTLPAGLTITTSHSPNCSNTSGVQQYVLSSPQKIHAITADKSGRILLKSGNNLLSPSQASPVLLGRLQTGVQPQQLFQNVHLSASMPTSSASCNHSDSATVTSTTNCEERTYPKPVFSYSCLIALALKNSKNGSLPVSEIYNFMCENFPYFKTAPDGWKNSVRHNLSLNKCFAKVDNPKLSQGAKKGCLWALNPAKVTKMEDEISKWGKKDPAGLLSSMAYPENLEAIEKGQAGLHYSKKKSPDSSPCTPLRAEATPTKAEYSPIVKTEYSQIKIEKYHPNIRIEKSEPHTPIKAEYSPSFQRDYTPMRTDYGSPAPKSHSHLKMENSDLNYLEIPVSFNND</sequence>
<dbReference type="SMART" id="SM00339">
    <property type="entry name" value="FH"/>
    <property type="match status" value="1"/>
</dbReference>
<comment type="caution">
    <text evidence="9">The sequence shown here is derived from an EMBL/GenBank/DDBJ whole genome shotgun (WGS) entry which is preliminary data.</text>
</comment>
<dbReference type="Gene3D" id="1.10.10.10">
    <property type="entry name" value="Winged helix-like DNA-binding domain superfamily/Winged helix DNA-binding domain"/>
    <property type="match status" value="1"/>
</dbReference>
<dbReference type="InterPro" id="IPR030456">
    <property type="entry name" value="TF_fork_head_CS_2"/>
</dbReference>
<evidence type="ECO:0000256" key="7">
    <source>
        <dbReference type="SAM" id="MobiDB-lite"/>
    </source>
</evidence>
<keyword evidence="1" id="KW-0217">Developmental protein</keyword>
<dbReference type="InterPro" id="IPR049624">
    <property type="entry name" value="FOXN1_4"/>
</dbReference>
<name>A0AAV2H3X9_LYMST</name>
<evidence type="ECO:0000256" key="1">
    <source>
        <dbReference type="ARBA" id="ARBA00022473"/>
    </source>
</evidence>
<feature type="region of interest" description="Disordered" evidence="7">
    <location>
        <begin position="134"/>
        <end position="154"/>
    </location>
</feature>
<feature type="DNA-binding region" description="Fork-head" evidence="6">
    <location>
        <begin position="320"/>
        <end position="417"/>
    </location>
</feature>
<evidence type="ECO:0000259" key="8">
    <source>
        <dbReference type="PROSITE" id="PS50039"/>
    </source>
</evidence>
<dbReference type="CDD" id="cd20030">
    <property type="entry name" value="FH_FOXN1-like"/>
    <property type="match status" value="1"/>
</dbReference>
<dbReference type="InterPro" id="IPR036388">
    <property type="entry name" value="WH-like_DNA-bd_sf"/>
</dbReference>
<dbReference type="GO" id="GO:0000976">
    <property type="term" value="F:transcription cis-regulatory region binding"/>
    <property type="evidence" value="ECO:0007669"/>
    <property type="project" value="TreeGrafter"/>
</dbReference>
<dbReference type="GO" id="GO:0000981">
    <property type="term" value="F:DNA-binding transcription factor activity, RNA polymerase II-specific"/>
    <property type="evidence" value="ECO:0007669"/>
    <property type="project" value="TreeGrafter"/>
</dbReference>
<evidence type="ECO:0000256" key="5">
    <source>
        <dbReference type="ARBA" id="ARBA00023242"/>
    </source>
</evidence>
<dbReference type="PROSITE" id="PS00658">
    <property type="entry name" value="FORK_HEAD_2"/>
    <property type="match status" value="1"/>
</dbReference>
<evidence type="ECO:0000313" key="10">
    <source>
        <dbReference type="Proteomes" id="UP001497497"/>
    </source>
</evidence>
<evidence type="ECO:0000313" key="9">
    <source>
        <dbReference type="EMBL" id="CAL1528300.1"/>
    </source>
</evidence>
<keyword evidence="10" id="KW-1185">Reference proteome</keyword>
<dbReference type="PANTHER" id="PTHR46721:SF3">
    <property type="entry name" value="FORKHEAD BOX N1"/>
    <property type="match status" value="1"/>
</dbReference>
<dbReference type="InterPro" id="IPR001766">
    <property type="entry name" value="Fork_head_dom"/>
</dbReference>
<feature type="region of interest" description="Disordered" evidence="7">
    <location>
        <begin position="500"/>
        <end position="531"/>
    </location>
</feature>
<dbReference type="PRINTS" id="PR00053">
    <property type="entry name" value="FORKHEAD"/>
</dbReference>
<comment type="subcellular location">
    <subcellularLocation>
        <location evidence="6">Nucleus</location>
    </subcellularLocation>
</comment>
<feature type="region of interest" description="Disordered" evidence="7">
    <location>
        <begin position="443"/>
        <end position="463"/>
    </location>
</feature>
<protein>
    <recommendedName>
        <fullName evidence="8">Fork-head domain-containing protein</fullName>
    </recommendedName>
</protein>
<dbReference type="GO" id="GO:0005634">
    <property type="term" value="C:nucleus"/>
    <property type="evidence" value="ECO:0007669"/>
    <property type="project" value="UniProtKB-SubCell"/>
</dbReference>
<evidence type="ECO:0000256" key="3">
    <source>
        <dbReference type="ARBA" id="ARBA00023125"/>
    </source>
</evidence>
<gene>
    <name evidence="9" type="ORF">GSLYS_00002470001</name>
</gene>
<reference evidence="9 10" key="1">
    <citation type="submission" date="2024-04" db="EMBL/GenBank/DDBJ databases">
        <authorList>
            <consortium name="Genoscope - CEA"/>
            <person name="William W."/>
        </authorList>
    </citation>
    <scope>NUCLEOTIDE SEQUENCE [LARGE SCALE GENOMIC DNA]</scope>
</reference>
<keyword evidence="4" id="KW-0804">Transcription</keyword>
<evidence type="ECO:0000256" key="4">
    <source>
        <dbReference type="ARBA" id="ARBA00023163"/>
    </source>
</evidence>